<evidence type="ECO:0000259" key="3">
    <source>
        <dbReference type="PROSITE" id="PS50977"/>
    </source>
</evidence>
<organism evidence="4 5">
    <name type="scientific">Metabacillus mangrovi</name>
    <dbReference type="NCBI Taxonomy" id="1491830"/>
    <lineage>
        <taxon>Bacteria</taxon>
        <taxon>Bacillati</taxon>
        <taxon>Bacillota</taxon>
        <taxon>Bacilli</taxon>
        <taxon>Bacillales</taxon>
        <taxon>Bacillaceae</taxon>
        <taxon>Metabacillus</taxon>
    </lineage>
</organism>
<gene>
    <name evidence="4" type="primary">refZ</name>
    <name evidence="4" type="ORF">GKZ89_05325</name>
</gene>
<keyword evidence="1 2" id="KW-0238">DNA-binding</keyword>
<sequence>MKQEAFSLTKQKIIEAAVALFNTNGFSGTSVRSIASKAGVNVAHISYYFNGKTGLMEHLVSDFYEGYLDVMDQAVLADMGKSPVYRLTRLVLNILSYQHERRQLTRFVYREVTLDTMLIREVMSTYMLKEKFLLSTLIEEGIDDGSLNKIPVGHFIVQLKGMLTMPFLQPQYIAEVLYLQPHEDYFVKQYFHELESWIISLLTPASEVIR</sequence>
<dbReference type="EMBL" id="WMIB01000003">
    <property type="protein sequence ID" value="MTH52823.1"/>
    <property type="molecule type" value="Genomic_DNA"/>
</dbReference>
<dbReference type="Proteomes" id="UP000434639">
    <property type="component" value="Unassembled WGS sequence"/>
</dbReference>
<dbReference type="InterPro" id="IPR009057">
    <property type="entry name" value="Homeodomain-like_sf"/>
</dbReference>
<evidence type="ECO:0000256" key="2">
    <source>
        <dbReference type="PROSITE-ProRule" id="PRU00335"/>
    </source>
</evidence>
<keyword evidence="5" id="KW-1185">Reference proteome</keyword>
<proteinExistence type="predicted"/>
<dbReference type="Gene3D" id="1.10.357.10">
    <property type="entry name" value="Tetracycline Repressor, domain 2"/>
    <property type="match status" value="1"/>
</dbReference>
<dbReference type="InterPro" id="IPR050109">
    <property type="entry name" value="HTH-type_TetR-like_transc_reg"/>
</dbReference>
<comment type="caution">
    <text evidence="4">The sequence shown here is derived from an EMBL/GenBank/DDBJ whole genome shotgun (WGS) entry which is preliminary data.</text>
</comment>
<feature type="DNA-binding region" description="H-T-H motif" evidence="2">
    <location>
        <begin position="30"/>
        <end position="49"/>
    </location>
</feature>
<dbReference type="PANTHER" id="PTHR30055:SF199">
    <property type="entry name" value="HTH-TYPE TRANSCRIPTIONAL REGULATOR YTTP-RELATED"/>
    <property type="match status" value="1"/>
</dbReference>
<dbReference type="RefSeq" id="WP_155111367.1">
    <property type="nucleotide sequence ID" value="NZ_WMIB01000003.1"/>
</dbReference>
<dbReference type="PROSITE" id="PS50977">
    <property type="entry name" value="HTH_TETR_2"/>
    <property type="match status" value="1"/>
</dbReference>
<accession>A0A7X2S408</accession>
<dbReference type="Pfam" id="PF00440">
    <property type="entry name" value="TetR_N"/>
    <property type="match status" value="1"/>
</dbReference>
<dbReference type="SUPFAM" id="SSF46689">
    <property type="entry name" value="Homeodomain-like"/>
    <property type="match status" value="1"/>
</dbReference>
<feature type="domain" description="HTH tetR-type" evidence="3">
    <location>
        <begin position="7"/>
        <end position="67"/>
    </location>
</feature>
<evidence type="ECO:0000256" key="1">
    <source>
        <dbReference type="ARBA" id="ARBA00023125"/>
    </source>
</evidence>
<dbReference type="PROSITE" id="PS01081">
    <property type="entry name" value="HTH_TETR_1"/>
    <property type="match status" value="1"/>
</dbReference>
<evidence type="ECO:0000313" key="4">
    <source>
        <dbReference type="EMBL" id="MTH52823.1"/>
    </source>
</evidence>
<dbReference type="AlphaFoldDB" id="A0A7X2S408"/>
<dbReference type="SUPFAM" id="SSF48498">
    <property type="entry name" value="Tetracyclin repressor-like, C-terminal domain"/>
    <property type="match status" value="1"/>
</dbReference>
<dbReference type="GO" id="GO:0003700">
    <property type="term" value="F:DNA-binding transcription factor activity"/>
    <property type="evidence" value="ECO:0007669"/>
    <property type="project" value="TreeGrafter"/>
</dbReference>
<name>A0A7X2S408_9BACI</name>
<dbReference type="GO" id="GO:0000976">
    <property type="term" value="F:transcription cis-regulatory region binding"/>
    <property type="evidence" value="ECO:0007669"/>
    <property type="project" value="TreeGrafter"/>
</dbReference>
<protein>
    <submittedName>
        <fullName evidence="4">Forespore capture DNA-binding protein RefZ</fullName>
    </submittedName>
</protein>
<dbReference type="NCBIfam" id="NF037937">
    <property type="entry name" value="septum_RefZ"/>
    <property type="match status" value="1"/>
</dbReference>
<evidence type="ECO:0000313" key="5">
    <source>
        <dbReference type="Proteomes" id="UP000434639"/>
    </source>
</evidence>
<dbReference type="InterPro" id="IPR036271">
    <property type="entry name" value="Tet_transcr_reg_TetR-rel_C_sf"/>
</dbReference>
<dbReference type="InterPro" id="IPR001647">
    <property type="entry name" value="HTH_TetR"/>
</dbReference>
<dbReference type="PANTHER" id="PTHR30055">
    <property type="entry name" value="HTH-TYPE TRANSCRIPTIONAL REGULATOR RUTR"/>
    <property type="match status" value="1"/>
</dbReference>
<reference evidence="4 5" key="1">
    <citation type="journal article" date="2017" name="Int. J. Syst. Evol. Microbiol.">
        <title>Bacillus mangrovi sp. nov., isolated from a sediment sample from a mangrove forest.</title>
        <authorList>
            <person name="Gupta V."/>
            <person name="Singh P.K."/>
            <person name="Korpole S."/>
            <person name="Tanuku N.R.S."/>
            <person name="Pinnaka A.K."/>
        </authorList>
    </citation>
    <scope>NUCLEOTIDE SEQUENCE [LARGE SCALE GENOMIC DNA]</scope>
    <source>
        <strain evidence="4 5">KCTC 33872</strain>
    </source>
</reference>
<dbReference type="OrthoDB" id="9789566at2"/>
<dbReference type="InterPro" id="IPR023772">
    <property type="entry name" value="DNA-bd_HTH_TetR-type_CS"/>
</dbReference>
<dbReference type="Gene3D" id="1.10.10.60">
    <property type="entry name" value="Homeodomain-like"/>
    <property type="match status" value="1"/>
</dbReference>
<dbReference type="PRINTS" id="PR00455">
    <property type="entry name" value="HTHTETR"/>
</dbReference>